<reference evidence="1 2" key="1">
    <citation type="journal article" date="2023" name="ACS Omega">
        <title>Identification of the Neoaspergillic Acid Biosynthesis Gene Cluster by Establishing an In Vitro CRISPR-Ribonucleoprotein Genetic System in Aspergillus melleus.</title>
        <authorList>
            <person name="Yuan B."/>
            <person name="Grau M.F."/>
            <person name="Murata R.M."/>
            <person name="Torok T."/>
            <person name="Venkateswaran K."/>
            <person name="Stajich J.E."/>
            <person name="Wang C.C.C."/>
        </authorList>
    </citation>
    <scope>NUCLEOTIDE SEQUENCE [LARGE SCALE GENOMIC DNA]</scope>
    <source>
        <strain evidence="1 2">IMV 1140</strain>
    </source>
</reference>
<name>A0ACC3AT23_9EURO</name>
<organism evidence="1 2">
    <name type="scientific">Aspergillus melleus</name>
    <dbReference type="NCBI Taxonomy" id="138277"/>
    <lineage>
        <taxon>Eukaryota</taxon>
        <taxon>Fungi</taxon>
        <taxon>Dikarya</taxon>
        <taxon>Ascomycota</taxon>
        <taxon>Pezizomycotina</taxon>
        <taxon>Eurotiomycetes</taxon>
        <taxon>Eurotiomycetidae</taxon>
        <taxon>Eurotiales</taxon>
        <taxon>Aspergillaceae</taxon>
        <taxon>Aspergillus</taxon>
        <taxon>Aspergillus subgen. Circumdati</taxon>
    </lineage>
</organism>
<dbReference type="Proteomes" id="UP001177260">
    <property type="component" value="Unassembled WGS sequence"/>
</dbReference>
<evidence type="ECO:0000313" key="1">
    <source>
        <dbReference type="EMBL" id="KAK1140920.1"/>
    </source>
</evidence>
<sequence length="96" mass="10812">MAASKTSFDTASTYSVSSTATTLKGDAAKKKKWFSLKKSDECTKSMPKYKPAERAAERALHNEAVLAYLSNRCLAIYLFREHRVILNLCDMRLFLA</sequence>
<evidence type="ECO:0000313" key="2">
    <source>
        <dbReference type="Proteomes" id="UP001177260"/>
    </source>
</evidence>
<accession>A0ACC3AT23</accession>
<gene>
    <name evidence="1" type="ORF">N8T08_009793</name>
</gene>
<proteinExistence type="predicted"/>
<comment type="caution">
    <text evidence="1">The sequence shown here is derived from an EMBL/GenBank/DDBJ whole genome shotgun (WGS) entry which is preliminary data.</text>
</comment>
<keyword evidence="2" id="KW-1185">Reference proteome</keyword>
<protein>
    <submittedName>
        <fullName evidence="1">Uncharacterized protein</fullName>
    </submittedName>
</protein>
<dbReference type="EMBL" id="JAOPJF010000073">
    <property type="protein sequence ID" value="KAK1140920.1"/>
    <property type="molecule type" value="Genomic_DNA"/>
</dbReference>